<gene>
    <name evidence="1" type="ORF">TCLT_LOCUS2648</name>
</gene>
<accession>A0A0N5CQZ7</accession>
<organism evidence="3">
    <name type="scientific">Thelazia callipaeda</name>
    <name type="common">Oriental eyeworm</name>
    <name type="synonym">Parasitic nematode</name>
    <dbReference type="NCBI Taxonomy" id="103827"/>
    <lineage>
        <taxon>Eukaryota</taxon>
        <taxon>Metazoa</taxon>
        <taxon>Ecdysozoa</taxon>
        <taxon>Nematoda</taxon>
        <taxon>Chromadorea</taxon>
        <taxon>Rhabditida</taxon>
        <taxon>Spirurina</taxon>
        <taxon>Spiruromorpha</taxon>
        <taxon>Thelazioidea</taxon>
        <taxon>Thelaziidae</taxon>
        <taxon>Thelazia</taxon>
    </lineage>
</organism>
<dbReference type="STRING" id="103827.A0A0N5CQZ7"/>
<protein>
    <submittedName>
        <fullName evidence="3">DNA (cytosine-5-)-methyltransferase</fullName>
    </submittedName>
</protein>
<name>A0A0N5CQZ7_THECL</name>
<dbReference type="OrthoDB" id="414133at2759"/>
<dbReference type="EMBL" id="UYYF01000608">
    <property type="protein sequence ID" value="VDM98726.1"/>
    <property type="molecule type" value="Genomic_DNA"/>
</dbReference>
<sequence length="69" mass="7755">MLPIRYLSWREVVNFLGFPATLMKPPEISVKQMYRSLGNSITVSGVSLLIQHLLHPCNVNVKCTIATPM</sequence>
<reference evidence="3" key="1">
    <citation type="submission" date="2017-02" db="UniProtKB">
        <authorList>
            <consortium name="WormBaseParasite"/>
        </authorList>
    </citation>
    <scope>IDENTIFICATION</scope>
</reference>
<dbReference type="InterPro" id="IPR029063">
    <property type="entry name" value="SAM-dependent_MTases_sf"/>
</dbReference>
<dbReference type="AlphaFoldDB" id="A0A0N5CQZ7"/>
<dbReference type="SUPFAM" id="SSF53335">
    <property type="entry name" value="S-adenosyl-L-methionine-dependent methyltransferases"/>
    <property type="match status" value="1"/>
</dbReference>
<proteinExistence type="predicted"/>
<evidence type="ECO:0000313" key="2">
    <source>
        <dbReference type="Proteomes" id="UP000276776"/>
    </source>
</evidence>
<dbReference type="Gene3D" id="3.90.120.10">
    <property type="entry name" value="DNA Methylase, subunit A, domain 2"/>
    <property type="match status" value="1"/>
</dbReference>
<evidence type="ECO:0000313" key="3">
    <source>
        <dbReference type="WBParaSite" id="TCLT_0000264701-mRNA-1"/>
    </source>
</evidence>
<keyword evidence="2" id="KW-1185">Reference proteome</keyword>
<dbReference type="Proteomes" id="UP000276776">
    <property type="component" value="Unassembled WGS sequence"/>
</dbReference>
<reference evidence="1 2" key="2">
    <citation type="submission" date="2018-11" db="EMBL/GenBank/DDBJ databases">
        <authorList>
            <consortium name="Pathogen Informatics"/>
        </authorList>
    </citation>
    <scope>NUCLEOTIDE SEQUENCE [LARGE SCALE GENOMIC DNA]</scope>
</reference>
<evidence type="ECO:0000313" key="1">
    <source>
        <dbReference type="EMBL" id="VDM98726.1"/>
    </source>
</evidence>
<dbReference type="WBParaSite" id="TCLT_0000264701-mRNA-1">
    <property type="protein sequence ID" value="TCLT_0000264701-mRNA-1"/>
    <property type="gene ID" value="TCLT_0000264701"/>
</dbReference>